<feature type="binding site" evidence="5">
    <location>
        <begin position="167"/>
        <end position="172"/>
    </location>
    <ligand>
        <name>ATP</name>
        <dbReference type="ChEBI" id="CHEBI:30616"/>
    </ligand>
</feature>
<feature type="binding site" evidence="5">
    <location>
        <position position="210"/>
    </location>
    <ligand>
        <name>ATP</name>
        <dbReference type="ChEBI" id="CHEBI:30616"/>
    </ligand>
</feature>
<comment type="subunit">
    <text evidence="5">Homohexamer. The homohexamer assembles into an open ring structure.</text>
</comment>
<dbReference type="Pfam" id="PF00006">
    <property type="entry name" value="ATP-synt_ab"/>
    <property type="match status" value="1"/>
</dbReference>
<dbReference type="Gene3D" id="3.40.50.300">
    <property type="entry name" value="P-loop containing nucleotide triphosphate hydrolases"/>
    <property type="match status" value="1"/>
</dbReference>
<dbReference type="InterPro" id="IPR000194">
    <property type="entry name" value="ATPase_F1/V1/A1_a/bsu_nucl-bd"/>
</dbReference>
<keyword evidence="1 5" id="KW-0378">Hydrolase</keyword>
<dbReference type="SUPFAM" id="SSF50249">
    <property type="entry name" value="Nucleic acid-binding proteins"/>
    <property type="match status" value="1"/>
</dbReference>
<dbReference type="EMBL" id="CP157897">
    <property type="protein sequence ID" value="XBT18815.1"/>
    <property type="molecule type" value="Genomic_DNA"/>
</dbReference>
<comment type="caution">
    <text evidence="5">Lacks conserved residue(s) required for the propagation of feature annotation.</text>
</comment>
<sequence length="415" mass="48322">MNINLIKLIKNSKIKKILKKIKLKYSIFNRIILINKIIKYIKNYPLLKNKYKYILNGGILEKKNDYGYLRSFNFNYLKSKEDIYISKNNILKYKLKTGDTVLGYVLVLNNKYIINKIKYVNGYKTKYILKHNFEKKILPIFPNKKFNLSNNYFNLSTRLIDIFAPIGMGQRALFVAPPKVGKTRLLKDCAKVILKNHSNVYMIVLLIDERPEEVTDIKYTINSEVIYSTFDEKINNHIKISNLVIKKSIRLMKFGYDVIIFLDSLTRLTRAYNIYNPNSGKILSGGIDANALEMPKKFFGSARNIKNGGSLTIIASIITETGSKMDDIIFEEFKGTGNMEIQLDKNLANKKIYPAINLITSSTRRDDLLFKPNIYQKITNLKKYLFNYSLYESIEFIVNKINKTKNNKEFFNLLN</sequence>
<dbReference type="InterPro" id="IPR004665">
    <property type="entry name" value="Term_rho"/>
</dbReference>
<dbReference type="InterPro" id="IPR012340">
    <property type="entry name" value="NA-bd_OB-fold"/>
</dbReference>
<keyword evidence="4 5" id="KW-0804">Transcription</keyword>
<dbReference type="GO" id="GO:0006353">
    <property type="term" value="P:DNA-templated transcription termination"/>
    <property type="evidence" value="ECO:0007669"/>
    <property type="project" value="UniProtKB-UniRule"/>
</dbReference>
<feature type="binding site" evidence="5">
    <location>
        <begin position="179"/>
        <end position="184"/>
    </location>
    <ligand>
        <name>ATP</name>
        <dbReference type="ChEBI" id="CHEBI:30616"/>
    </ligand>
</feature>
<protein>
    <recommendedName>
        <fullName evidence="5">Transcription termination factor Rho</fullName>
        <ecNumber evidence="5">3.6.4.-</ecNumber>
    </recommendedName>
    <alternativeName>
        <fullName evidence="5">ATP-dependent helicase Rho</fullName>
    </alternativeName>
</protein>
<evidence type="ECO:0000256" key="5">
    <source>
        <dbReference type="HAMAP-Rule" id="MF_01884"/>
    </source>
</evidence>
<keyword evidence="5 6" id="KW-0694">RNA-binding</keyword>
<feature type="domain" description="Rho RNA-BD" evidence="7">
    <location>
        <begin position="53"/>
        <end position="124"/>
    </location>
</feature>
<dbReference type="InterPro" id="IPR027417">
    <property type="entry name" value="P-loop_NTPase"/>
</dbReference>
<evidence type="ECO:0000256" key="1">
    <source>
        <dbReference type="ARBA" id="ARBA00022801"/>
    </source>
</evidence>
<dbReference type="EC" id="3.6.4.-" evidence="5"/>
<dbReference type="GO" id="GO:0003723">
    <property type="term" value="F:RNA binding"/>
    <property type="evidence" value="ECO:0007669"/>
    <property type="project" value="UniProtKB-UniRule"/>
</dbReference>
<dbReference type="NCBIfam" id="NF006886">
    <property type="entry name" value="PRK09376.1"/>
    <property type="match status" value="1"/>
</dbReference>
<dbReference type="GO" id="GO:0005524">
    <property type="term" value="F:ATP binding"/>
    <property type="evidence" value="ECO:0007669"/>
    <property type="project" value="UniProtKB-UniRule"/>
</dbReference>
<proteinExistence type="inferred from homology"/>
<dbReference type="Pfam" id="PF07497">
    <property type="entry name" value="Rho_RNA_bind"/>
    <property type="match status" value="1"/>
</dbReference>
<organism evidence="8">
    <name type="scientific">Candidatus Shikimatogenerans sp. AspAUS03</name>
    <dbReference type="NCBI Taxonomy" id="3158563"/>
    <lineage>
        <taxon>Bacteria</taxon>
        <taxon>Pseudomonadati</taxon>
        <taxon>Bacteroidota</taxon>
        <taxon>Flavobacteriia</taxon>
        <taxon>Flavobacteriales</taxon>
        <taxon>Candidatus Shikimatogenerans</taxon>
    </lineage>
</organism>
<dbReference type="InterPro" id="IPR011113">
    <property type="entry name" value="Rho_RNA-bd"/>
</dbReference>
<evidence type="ECO:0000313" key="8">
    <source>
        <dbReference type="EMBL" id="XBT18815.1"/>
    </source>
</evidence>
<comment type="similarity">
    <text evidence="5 6">Belongs to the Rho family.</text>
</comment>
<keyword evidence="2 5" id="KW-0347">Helicase</keyword>
<keyword evidence="5" id="KW-0806">Transcription termination</keyword>
<evidence type="ECO:0000256" key="6">
    <source>
        <dbReference type="PROSITE-ProRule" id="PRU01203"/>
    </source>
</evidence>
<gene>
    <name evidence="5 8" type="primary">rho</name>
    <name evidence="8" type="ORF">ABPD24_00650</name>
</gene>
<keyword evidence="5" id="KW-0067">ATP-binding</keyword>
<evidence type="ECO:0000256" key="3">
    <source>
        <dbReference type="ARBA" id="ARBA00023015"/>
    </source>
</evidence>
<dbReference type="GO" id="GO:0008186">
    <property type="term" value="F:ATP-dependent activity, acting on RNA"/>
    <property type="evidence" value="ECO:0007669"/>
    <property type="project" value="InterPro"/>
</dbReference>
<name>A0AAU7QT81_9FLAO</name>
<evidence type="ECO:0000256" key="4">
    <source>
        <dbReference type="ARBA" id="ARBA00023163"/>
    </source>
</evidence>
<keyword evidence="3 5" id="KW-0805">Transcription regulation</keyword>
<keyword evidence="5" id="KW-0547">Nucleotide-binding</keyword>
<dbReference type="GO" id="GO:0016787">
    <property type="term" value="F:hydrolase activity"/>
    <property type="evidence" value="ECO:0007669"/>
    <property type="project" value="UniProtKB-KW"/>
</dbReference>
<reference evidence="8" key="1">
    <citation type="submission" date="2024-06" db="EMBL/GenBank/DDBJ databases">
        <title>Diversity, functionality, and evolutionary history of bacterial symbionts in false click beetles (Coleoptera, Throscidae).</title>
        <authorList>
            <person name="Wierz J.C."/>
            <person name="Malm H."/>
            <person name="Kaltenpoth M."/>
            <person name="Engl T."/>
        </authorList>
    </citation>
    <scope>NUCLEOTIDE SEQUENCE</scope>
    <source>
        <strain evidence="8">AspAUS03</strain>
    </source>
</reference>
<evidence type="ECO:0000256" key="2">
    <source>
        <dbReference type="ARBA" id="ARBA00022806"/>
    </source>
</evidence>
<comment type="function">
    <text evidence="5">Facilitates transcription termination by a mechanism that involves Rho binding to the nascent RNA, activation of Rho's RNA-dependent ATPase activity, and release of the mRNA from the DNA template.</text>
</comment>
<dbReference type="Gene3D" id="2.40.50.140">
    <property type="entry name" value="Nucleic acid-binding proteins"/>
    <property type="match status" value="1"/>
</dbReference>
<dbReference type="PROSITE" id="PS51856">
    <property type="entry name" value="RHO_RNA_BD"/>
    <property type="match status" value="1"/>
</dbReference>
<accession>A0AAU7QT81</accession>
<dbReference type="PANTHER" id="PTHR46425:SF1">
    <property type="entry name" value="TRANSCRIPTION TERMINATION FACTOR RHO"/>
    <property type="match status" value="1"/>
</dbReference>
<dbReference type="AlphaFoldDB" id="A0AAU7QT81"/>
<evidence type="ECO:0000259" key="7">
    <source>
        <dbReference type="PROSITE" id="PS51856"/>
    </source>
</evidence>
<dbReference type="HAMAP" id="MF_01884">
    <property type="entry name" value="Rho"/>
    <property type="match status" value="1"/>
</dbReference>
<dbReference type="PANTHER" id="PTHR46425">
    <property type="entry name" value="TRANSCRIPTION TERMINATION FACTOR RHO"/>
    <property type="match status" value="1"/>
</dbReference>
<dbReference type="SUPFAM" id="SSF52540">
    <property type="entry name" value="P-loop containing nucleoside triphosphate hydrolases"/>
    <property type="match status" value="1"/>
</dbReference>
<dbReference type="GO" id="GO:0004386">
    <property type="term" value="F:helicase activity"/>
    <property type="evidence" value="ECO:0007669"/>
    <property type="project" value="UniProtKB-UniRule"/>
</dbReference>